<evidence type="ECO:0008006" key="4">
    <source>
        <dbReference type="Google" id="ProtNLM"/>
    </source>
</evidence>
<feature type="region of interest" description="Disordered" evidence="1">
    <location>
        <begin position="453"/>
        <end position="485"/>
    </location>
</feature>
<dbReference type="Gene3D" id="2.170.270.10">
    <property type="entry name" value="SET domain"/>
    <property type="match status" value="1"/>
</dbReference>
<feature type="region of interest" description="Disordered" evidence="1">
    <location>
        <begin position="86"/>
        <end position="108"/>
    </location>
</feature>
<feature type="compositionally biased region" description="Basic and acidic residues" evidence="1">
    <location>
        <begin position="669"/>
        <end position="683"/>
    </location>
</feature>
<dbReference type="RefSeq" id="XP_020134353.1">
    <property type="nucleotide sequence ID" value="XM_020275739.1"/>
</dbReference>
<dbReference type="SUPFAM" id="SSF82199">
    <property type="entry name" value="SET domain"/>
    <property type="match status" value="1"/>
</dbReference>
<evidence type="ECO:0000313" key="2">
    <source>
        <dbReference type="EMBL" id="OJD38742.1"/>
    </source>
</evidence>
<accession>A0A1J9RAW4</accession>
<gene>
    <name evidence="2" type="ORF">BKCO1_400073</name>
</gene>
<dbReference type="Proteomes" id="UP000183809">
    <property type="component" value="Unassembled WGS sequence"/>
</dbReference>
<feature type="compositionally biased region" description="Low complexity" evidence="1">
    <location>
        <begin position="399"/>
        <end position="417"/>
    </location>
</feature>
<evidence type="ECO:0000256" key="1">
    <source>
        <dbReference type="SAM" id="MobiDB-lite"/>
    </source>
</evidence>
<name>A0A1J9RAW4_9PEZI</name>
<sequence length="683" mass="74888">MSSTDPLPTPFSSQWRAGHWQASNYANLMRDQRLARLNDILDKAHDHHMAEKTNNRPVLDSLRTTMNAPPYVSAAWVGEQLAAASLPKKKNKKKGKKGKKNKKKGGVGLEAEMEKTEYSNSRFMKYMKLLVSSQKALPPLSPSETNFLREGVIGDTARAITGLAHSNEYPISHRIGDAVPVALVNIPQGSTIYQEQPWITLRLPLDPSVIIGKYCALSAEDQALFDSLGHNVSADFIERQLPTLKDTHPVALNTNSKEHAIIATWLTHQDPGLHICSIPTTSRRDSRSIYPHLLQHVRTSCSPNCHLIRDDRYNGLVLRSARAIPRGEPITYCPIPDYMLFTHDARAVKLHETRGLPSCKCDLCCPLIAPPPLASGSTTTTTPSKTKDKNNKGKATTPTPSTAVRDSSSSSSATTTTVNPDAIPLMRRIAIETRRQQTAHAWSAWRALRDPFWSSSPSSPSSSPTASPLPPPTHNQHPSPPSPQTIESLALRLDNLLSDNDAAATATAADNNESPSSSSFPTVSPLQAWLRSDASHALQDAGDWRGAAAWARRELEADAVLLGVGHEGCRATRMRVVRVVEEGEVVGRVKGGVLARGRERERERERVGERGEEGGDVVVARGLRDVLEEEGEEGREDEGEVVRGLRGILREMGFGEDDGEEMEASTGIGKEEERDRGERVEEE</sequence>
<feature type="region of interest" description="Disordered" evidence="1">
    <location>
        <begin position="375"/>
        <end position="419"/>
    </location>
</feature>
<organism evidence="2 3">
    <name type="scientific">Diplodia corticola</name>
    <dbReference type="NCBI Taxonomy" id="236234"/>
    <lineage>
        <taxon>Eukaryota</taxon>
        <taxon>Fungi</taxon>
        <taxon>Dikarya</taxon>
        <taxon>Ascomycota</taxon>
        <taxon>Pezizomycotina</taxon>
        <taxon>Dothideomycetes</taxon>
        <taxon>Dothideomycetes incertae sedis</taxon>
        <taxon>Botryosphaeriales</taxon>
        <taxon>Botryosphaeriaceae</taxon>
        <taxon>Diplodia</taxon>
    </lineage>
</organism>
<comment type="caution">
    <text evidence="2">The sequence shown here is derived from an EMBL/GenBank/DDBJ whole genome shotgun (WGS) entry which is preliminary data.</text>
</comment>
<dbReference type="AlphaFoldDB" id="A0A1J9RAW4"/>
<dbReference type="EMBL" id="MNUE01000004">
    <property type="protein sequence ID" value="OJD38742.1"/>
    <property type="molecule type" value="Genomic_DNA"/>
</dbReference>
<feature type="compositionally biased region" description="Acidic residues" evidence="1">
    <location>
        <begin position="654"/>
        <end position="663"/>
    </location>
</feature>
<keyword evidence="3" id="KW-1185">Reference proteome</keyword>
<evidence type="ECO:0000313" key="3">
    <source>
        <dbReference type="Proteomes" id="UP000183809"/>
    </source>
</evidence>
<feature type="compositionally biased region" description="Pro residues" evidence="1">
    <location>
        <begin position="467"/>
        <end position="483"/>
    </location>
</feature>
<protein>
    <recommendedName>
        <fullName evidence="4">SET domain-containing protein</fullName>
    </recommendedName>
</protein>
<dbReference type="GeneID" id="31016000"/>
<feature type="compositionally biased region" description="Basic residues" evidence="1">
    <location>
        <begin position="87"/>
        <end position="105"/>
    </location>
</feature>
<feature type="compositionally biased region" description="Low complexity" evidence="1">
    <location>
        <begin position="454"/>
        <end position="466"/>
    </location>
</feature>
<dbReference type="OrthoDB" id="10497862at2759"/>
<dbReference type="InterPro" id="IPR046341">
    <property type="entry name" value="SET_dom_sf"/>
</dbReference>
<proteinExistence type="predicted"/>
<reference evidence="2 3" key="1">
    <citation type="submission" date="2016-10" db="EMBL/GenBank/DDBJ databases">
        <title>Proteomics and genomics reveal pathogen-plant mechanisms compatible with a hemibiotrophic lifestyle of Diplodia corticola.</title>
        <authorList>
            <person name="Fernandes I."/>
            <person name="De Jonge R."/>
            <person name="Van De Peer Y."/>
            <person name="Devreese B."/>
            <person name="Alves A."/>
            <person name="Esteves A.C."/>
        </authorList>
    </citation>
    <scope>NUCLEOTIDE SEQUENCE [LARGE SCALE GENOMIC DNA]</scope>
    <source>
        <strain evidence="2 3">CBS 112549</strain>
    </source>
</reference>
<feature type="region of interest" description="Disordered" evidence="1">
    <location>
        <begin position="652"/>
        <end position="683"/>
    </location>
</feature>